<protein>
    <submittedName>
        <fullName evidence="3">NUDIX hydrolase</fullName>
    </submittedName>
</protein>
<proteinExistence type="predicted"/>
<comment type="caution">
    <text evidence="3">The sequence shown here is derived from an EMBL/GenBank/DDBJ whole genome shotgun (WGS) entry which is preliminary data.</text>
</comment>
<gene>
    <name evidence="3" type="ORF">XBKB1_3310011</name>
</gene>
<dbReference type="GO" id="GO:0016787">
    <property type="term" value="F:hydrolase activity"/>
    <property type="evidence" value="ECO:0007669"/>
    <property type="project" value="UniProtKB-KW"/>
</dbReference>
<name>A0A077PW64_XENBV</name>
<dbReference type="InterPro" id="IPR015797">
    <property type="entry name" value="NUDIX_hydrolase-like_dom_sf"/>
</dbReference>
<dbReference type="HOGENOM" id="CLU_101758_1_0_6"/>
<evidence type="ECO:0000313" key="4">
    <source>
        <dbReference type="Proteomes" id="UP000028493"/>
    </source>
</evidence>
<dbReference type="SUPFAM" id="SSF55811">
    <property type="entry name" value="Nudix"/>
    <property type="match status" value="1"/>
</dbReference>
<sequence>MKNEISGLLEDYKTSYEKEEEHKFEMLNILRDQDNVFYEESKQGHFTASAWVLNYDKTKVLLTLHAKLNRWFQLGGHIEPTDATFLDACLREAQEESGIQSISADDYFVIDVDIHKIPENPKASAHLHYDITMCFIAGRNAEINISKESKKLEWIPINKVKEITDDLAVIRMAEKTLQLF</sequence>
<dbReference type="PANTHER" id="PTHR43736:SF1">
    <property type="entry name" value="DIHYDRONEOPTERIN TRIPHOSPHATE DIPHOSPHATASE"/>
    <property type="match status" value="1"/>
</dbReference>
<evidence type="ECO:0000256" key="1">
    <source>
        <dbReference type="ARBA" id="ARBA00001946"/>
    </source>
</evidence>
<dbReference type="CDD" id="cd03674">
    <property type="entry name" value="NUDIX_Hydrolase"/>
    <property type="match status" value="1"/>
</dbReference>
<dbReference type="PROSITE" id="PS51462">
    <property type="entry name" value="NUDIX"/>
    <property type="match status" value="1"/>
</dbReference>
<dbReference type="AlphaFoldDB" id="A0A077PW64"/>
<dbReference type="Gene3D" id="3.90.79.10">
    <property type="entry name" value="Nucleoside Triphosphate Pyrophosphohydrolase"/>
    <property type="match status" value="1"/>
</dbReference>
<keyword evidence="3" id="KW-0378">Hydrolase</keyword>
<dbReference type="InterPro" id="IPR000086">
    <property type="entry name" value="NUDIX_hydrolase_dom"/>
</dbReference>
<comment type="cofactor">
    <cofactor evidence="1">
        <name>Mg(2+)</name>
        <dbReference type="ChEBI" id="CHEBI:18420"/>
    </cofactor>
</comment>
<evidence type="ECO:0000259" key="2">
    <source>
        <dbReference type="PROSITE" id="PS51462"/>
    </source>
</evidence>
<feature type="domain" description="Nudix hydrolase" evidence="2">
    <location>
        <begin position="43"/>
        <end position="178"/>
    </location>
</feature>
<dbReference type="RefSeq" id="WP_038197267.1">
    <property type="nucleotide sequence ID" value="NZ_CAWLXS010000319.1"/>
</dbReference>
<reference evidence="3" key="1">
    <citation type="submission" date="2013-07" db="EMBL/GenBank/DDBJ databases">
        <title>Sub-species coevolution in mutualistic symbiosis.</title>
        <authorList>
            <person name="Murfin K."/>
            <person name="Klassen J."/>
            <person name="Lee M."/>
            <person name="Forst S."/>
            <person name="Stock P."/>
            <person name="Goodrich-Blair H."/>
        </authorList>
    </citation>
    <scope>NUCLEOTIDE SEQUENCE [LARGE SCALE GENOMIC DNA]</scope>
    <source>
        <strain evidence="3">Kraussei Becker Underwood</strain>
    </source>
</reference>
<evidence type="ECO:0000313" key="3">
    <source>
        <dbReference type="EMBL" id="CDH24941.1"/>
    </source>
</evidence>
<dbReference type="PANTHER" id="PTHR43736">
    <property type="entry name" value="ADP-RIBOSE PYROPHOSPHATASE"/>
    <property type="match status" value="1"/>
</dbReference>
<dbReference type="Proteomes" id="UP000028493">
    <property type="component" value="Unassembled WGS sequence"/>
</dbReference>
<accession>A0A077PW64</accession>
<organism evidence="3 4">
    <name type="scientific">Xenorhabdus bovienii str. kraussei Becker Underwood</name>
    <dbReference type="NCBI Taxonomy" id="1398204"/>
    <lineage>
        <taxon>Bacteria</taxon>
        <taxon>Pseudomonadati</taxon>
        <taxon>Pseudomonadota</taxon>
        <taxon>Gammaproteobacteria</taxon>
        <taxon>Enterobacterales</taxon>
        <taxon>Morganellaceae</taxon>
        <taxon>Xenorhabdus</taxon>
    </lineage>
</organism>
<dbReference type="Pfam" id="PF00293">
    <property type="entry name" value="NUDIX"/>
    <property type="match status" value="1"/>
</dbReference>
<dbReference type="EMBL" id="CBSZ010000259">
    <property type="protein sequence ID" value="CDH24941.1"/>
    <property type="molecule type" value="Genomic_DNA"/>
</dbReference>